<sequence length="289" mass="31563">MTEIAILSGKGGTGKSGISAALATLAPKVVVADCDVDAANLHLILEPRNYLEKVYTSGQKAHVAVEKCVSCGKCMDYCRFDAIKLANGEYSVVETACDGCKLCARVCPTGAITMIDQNESRWFAGDIRNGKMVHARLAPGEDNSGKLVNLVRDHARKEAHNLQSDLILIDGPPGIGCPVISTLSGINKVLLVTEPTVSGMHDLKRITELVSQYKLEVFLVINKCDINPEMTEEIEKWAIGKQIPVISKIPFSQVWVEAMINCKSIVDWAPESELSDQIRAIWKKLIDNE</sequence>
<dbReference type="InterPro" id="IPR017896">
    <property type="entry name" value="4Fe4S_Fe-S-bd"/>
</dbReference>
<keyword evidence="2" id="KW-0408">Iron</keyword>
<dbReference type="Proteomes" id="UP000283387">
    <property type="component" value="Unassembled WGS sequence"/>
</dbReference>
<dbReference type="Pfam" id="PF01656">
    <property type="entry name" value="CbiA"/>
    <property type="match status" value="1"/>
</dbReference>
<keyword evidence="3" id="KW-0411">Iron-sulfur</keyword>
<dbReference type="PROSITE" id="PS51379">
    <property type="entry name" value="4FE4S_FER_2"/>
    <property type="match status" value="2"/>
</dbReference>
<dbReference type="SUPFAM" id="SSF52540">
    <property type="entry name" value="P-loop containing nucleoside triphosphate hydrolases"/>
    <property type="match status" value="1"/>
</dbReference>
<gene>
    <name evidence="5" type="ORF">BC643_0277</name>
</gene>
<dbReference type="GO" id="GO:0046872">
    <property type="term" value="F:metal ion binding"/>
    <property type="evidence" value="ECO:0007669"/>
    <property type="project" value="UniProtKB-KW"/>
</dbReference>
<reference evidence="5 6" key="1">
    <citation type="submission" date="2018-09" db="EMBL/GenBank/DDBJ databases">
        <title>Genomic Encyclopedia of Archaeal and Bacterial Type Strains, Phase II (KMG-II): from individual species to whole genera.</title>
        <authorList>
            <person name="Goeker M."/>
        </authorList>
    </citation>
    <scope>NUCLEOTIDE SEQUENCE [LARGE SCALE GENOMIC DNA]</scope>
    <source>
        <strain evidence="5 6">DSM 27148</strain>
    </source>
</reference>
<dbReference type="AlphaFoldDB" id="A0A419W3A8"/>
<dbReference type="InterPro" id="IPR027417">
    <property type="entry name" value="P-loop_NTPase"/>
</dbReference>
<protein>
    <submittedName>
        <fullName evidence="5">MinD superfamily P-loop ATPase</fullName>
    </submittedName>
</protein>
<dbReference type="CDD" id="cd03110">
    <property type="entry name" value="SIMIBI_bact_arch"/>
    <property type="match status" value="1"/>
</dbReference>
<dbReference type="PANTHER" id="PTHR43534:SF1">
    <property type="entry name" value="4FE-4S CLUSTER CONTAINING PARA FAMILY ATPASE PROTEIN"/>
    <property type="match status" value="1"/>
</dbReference>
<keyword evidence="1" id="KW-0479">Metal-binding</keyword>
<evidence type="ECO:0000259" key="4">
    <source>
        <dbReference type="PROSITE" id="PS51379"/>
    </source>
</evidence>
<feature type="domain" description="4Fe-4S ferredoxin-type" evidence="4">
    <location>
        <begin position="59"/>
        <end position="87"/>
    </location>
</feature>
<accession>A0A419W3A8</accession>
<name>A0A419W3A8_9BACT</name>
<evidence type="ECO:0000313" key="6">
    <source>
        <dbReference type="Proteomes" id="UP000283387"/>
    </source>
</evidence>
<dbReference type="OrthoDB" id="9778602at2"/>
<dbReference type="GO" id="GO:0051536">
    <property type="term" value="F:iron-sulfur cluster binding"/>
    <property type="evidence" value="ECO:0007669"/>
    <property type="project" value="UniProtKB-KW"/>
</dbReference>
<dbReference type="EMBL" id="RAPN01000001">
    <property type="protein sequence ID" value="RKD89943.1"/>
    <property type="molecule type" value="Genomic_DNA"/>
</dbReference>
<evidence type="ECO:0000256" key="1">
    <source>
        <dbReference type="ARBA" id="ARBA00022723"/>
    </source>
</evidence>
<dbReference type="Pfam" id="PF00037">
    <property type="entry name" value="Fer4"/>
    <property type="match status" value="2"/>
</dbReference>
<dbReference type="PANTHER" id="PTHR43534">
    <property type="entry name" value="MIND SUPERFAMILY P-LOOP ATPASE CONTAINING AN INSERTED FERREDOXIN DOMAIN"/>
    <property type="match status" value="1"/>
</dbReference>
<evidence type="ECO:0000256" key="3">
    <source>
        <dbReference type="ARBA" id="ARBA00023014"/>
    </source>
</evidence>
<feature type="domain" description="4Fe-4S ferredoxin-type" evidence="4">
    <location>
        <begin position="88"/>
        <end position="117"/>
    </location>
</feature>
<dbReference type="Gene3D" id="3.30.70.20">
    <property type="match status" value="1"/>
</dbReference>
<comment type="caution">
    <text evidence="5">The sequence shown here is derived from an EMBL/GenBank/DDBJ whole genome shotgun (WGS) entry which is preliminary data.</text>
</comment>
<organism evidence="5 6">
    <name type="scientific">Mangrovibacterium diazotrophicum</name>
    <dbReference type="NCBI Taxonomy" id="1261403"/>
    <lineage>
        <taxon>Bacteria</taxon>
        <taxon>Pseudomonadati</taxon>
        <taxon>Bacteroidota</taxon>
        <taxon>Bacteroidia</taxon>
        <taxon>Marinilabiliales</taxon>
        <taxon>Prolixibacteraceae</taxon>
        <taxon>Mangrovibacterium</taxon>
    </lineage>
</organism>
<dbReference type="InterPro" id="IPR017900">
    <property type="entry name" value="4Fe4S_Fe_S_CS"/>
</dbReference>
<dbReference type="RefSeq" id="WP_120271386.1">
    <property type="nucleotide sequence ID" value="NZ_RAPN01000001.1"/>
</dbReference>
<evidence type="ECO:0000313" key="5">
    <source>
        <dbReference type="EMBL" id="RKD89943.1"/>
    </source>
</evidence>
<evidence type="ECO:0000256" key="2">
    <source>
        <dbReference type="ARBA" id="ARBA00023004"/>
    </source>
</evidence>
<proteinExistence type="predicted"/>
<dbReference type="Gene3D" id="3.40.50.300">
    <property type="entry name" value="P-loop containing nucleotide triphosphate hydrolases"/>
    <property type="match status" value="1"/>
</dbReference>
<dbReference type="InterPro" id="IPR002586">
    <property type="entry name" value="CobQ/CobB/MinD/ParA_Nub-bd_dom"/>
</dbReference>
<keyword evidence="6" id="KW-1185">Reference proteome</keyword>
<dbReference type="PROSITE" id="PS00198">
    <property type="entry name" value="4FE4S_FER_1"/>
    <property type="match status" value="1"/>
</dbReference>